<accession>A0ABT1KB66</accession>
<protein>
    <submittedName>
        <fullName evidence="2">Uncharacterized protein</fullName>
    </submittedName>
</protein>
<reference evidence="2 3" key="1">
    <citation type="submission" date="2022-06" db="EMBL/GenBank/DDBJ databases">
        <title>Sequencing the genomes of 1000 actinobacteria strains.</title>
        <authorList>
            <person name="Klenk H.-P."/>
        </authorList>
    </citation>
    <scope>NUCLEOTIDE SEQUENCE [LARGE SCALE GENOMIC DNA]</scope>
    <source>
        <strain evidence="2 3">DSM 44170</strain>
    </source>
</reference>
<evidence type="ECO:0000256" key="1">
    <source>
        <dbReference type="SAM" id="MobiDB-lite"/>
    </source>
</evidence>
<dbReference type="Proteomes" id="UP001320766">
    <property type="component" value="Unassembled WGS sequence"/>
</dbReference>
<evidence type="ECO:0000313" key="3">
    <source>
        <dbReference type="Proteomes" id="UP001320766"/>
    </source>
</evidence>
<sequence>MAEPRGTPVDRRHIDAFPNDAGGPGFPAVGCGTAGRSAV</sequence>
<gene>
    <name evidence="2" type="ORF">HD595_007367</name>
</gene>
<keyword evidence="3" id="KW-1185">Reference proteome</keyword>
<proteinExistence type="predicted"/>
<feature type="region of interest" description="Disordered" evidence="1">
    <location>
        <begin position="1"/>
        <end position="39"/>
    </location>
</feature>
<evidence type="ECO:0000313" key="2">
    <source>
        <dbReference type="EMBL" id="MCP2351245.1"/>
    </source>
</evidence>
<organism evidence="2 3">
    <name type="scientific">Nonomuraea roseoviolacea subsp. carminata</name>
    <dbReference type="NCBI Taxonomy" id="160689"/>
    <lineage>
        <taxon>Bacteria</taxon>
        <taxon>Bacillati</taxon>
        <taxon>Actinomycetota</taxon>
        <taxon>Actinomycetes</taxon>
        <taxon>Streptosporangiales</taxon>
        <taxon>Streptosporangiaceae</taxon>
        <taxon>Nonomuraea</taxon>
    </lineage>
</organism>
<dbReference type="EMBL" id="JAMZEC010000001">
    <property type="protein sequence ID" value="MCP2351245.1"/>
    <property type="molecule type" value="Genomic_DNA"/>
</dbReference>
<name>A0ABT1KB66_9ACTN</name>
<comment type="caution">
    <text evidence="2">The sequence shown here is derived from an EMBL/GenBank/DDBJ whole genome shotgun (WGS) entry which is preliminary data.</text>
</comment>